<gene>
    <name evidence="2" type="ORF">B7R22_11415</name>
</gene>
<dbReference type="Proteomes" id="UP000256541">
    <property type="component" value="Unassembled WGS sequence"/>
</dbReference>
<evidence type="ECO:0000313" key="2">
    <source>
        <dbReference type="EMBL" id="RFA13858.1"/>
    </source>
</evidence>
<comment type="caution">
    <text evidence="2">The sequence shown here is derived from an EMBL/GenBank/DDBJ whole genome shotgun (WGS) entry which is preliminary data.</text>
</comment>
<dbReference type="InterPro" id="IPR011042">
    <property type="entry name" value="6-blade_b-propeller_TolB-like"/>
</dbReference>
<reference evidence="2 3" key="1">
    <citation type="submission" date="2017-04" db="EMBL/GenBank/DDBJ databases">
        <title>Comparative genome analysis of Subtercola boreus.</title>
        <authorList>
            <person name="Cho Y.-J."/>
            <person name="Cho A."/>
            <person name="Kim O.-S."/>
            <person name="Lee J.-I."/>
        </authorList>
    </citation>
    <scope>NUCLEOTIDE SEQUENCE [LARGE SCALE GENOMIC DNA]</scope>
    <source>
        <strain evidence="2 3">P27479</strain>
    </source>
</reference>
<dbReference type="EMBL" id="NBXB01000030">
    <property type="protein sequence ID" value="RFA13858.1"/>
    <property type="molecule type" value="Genomic_DNA"/>
</dbReference>
<keyword evidence="1" id="KW-0812">Transmembrane</keyword>
<organism evidence="2 3">
    <name type="scientific">Subtercola boreus</name>
    <dbReference type="NCBI Taxonomy" id="120213"/>
    <lineage>
        <taxon>Bacteria</taxon>
        <taxon>Bacillati</taxon>
        <taxon>Actinomycetota</taxon>
        <taxon>Actinomycetes</taxon>
        <taxon>Micrococcales</taxon>
        <taxon>Microbacteriaceae</taxon>
        <taxon>Subtercola</taxon>
    </lineage>
</organism>
<dbReference type="SUPFAM" id="SSF82171">
    <property type="entry name" value="DPP6 N-terminal domain-like"/>
    <property type="match status" value="1"/>
</dbReference>
<feature type="transmembrane region" description="Helical" evidence="1">
    <location>
        <begin position="45"/>
        <end position="65"/>
    </location>
</feature>
<dbReference type="AlphaFoldDB" id="A0A3E0VWX5"/>
<accession>A0A3E0VWX5</accession>
<name>A0A3E0VWX5_9MICO</name>
<evidence type="ECO:0000313" key="3">
    <source>
        <dbReference type="Proteomes" id="UP000256541"/>
    </source>
</evidence>
<protein>
    <recommendedName>
        <fullName evidence="4">Lipoprotein LpqB beta-propeller domain-containing protein</fullName>
    </recommendedName>
</protein>
<keyword evidence="1" id="KW-1133">Transmembrane helix</keyword>
<dbReference type="RefSeq" id="WP_116411889.1">
    <property type="nucleotide sequence ID" value="NZ_NBXB01000030.1"/>
</dbReference>
<keyword evidence="1" id="KW-0472">Membrane</keyword>
<sequence length="394" mass="41182">MRFASSKELLHATPTLTASDPVIPVSPDVEVLFKEARRRARRRRLLTGGSIVATLSAATVCLFVVTSIQNADPDLPAAAALPRAALQAAQPDIYVVHTPTGTGQPGLVNVMDSGTGQLIRTIGSAYDPYSINSFQLSPDHTTMYYGQLNEAAQTVDLVIAPVDGGPATVMPDAGTPRLSPDGKYLEYANSAGGFFHVKDLSTGEVSTIPGPGGFENLAGSLSWLPDSQHLLLAGSPILLMGYHCAPQLDGAPPMGVCPVPTPPAASPTASILNLDTQVWTPAPLLQRDDGRYGTLLGPGTEPGTVLTMPNGPASPAPLPDHSFGPAPLLTVDTATGAIITTATIPDHSRILNTDTSGTNILILNYQQPDATLDRWEPLTGNQAPLGPQVDEATW</sequence>
<dbReference type="Gene3D" id="2.120.10.30">
    <property type="entry name" value="TolB, C-terminal domain"/>
    <property type="match status" value="1"/>
</dbReference>
<proteinExistence type="predicted"/>
<evidence type="ECO:0008006" key="4">
    <source>
        <dbReference type="Google" id="ProtNLM"/>
    </source>
</evidence>
<evidence type="ECO:0000256" key="1">
    <source>
        <dbReference type="SAM" id="Phobius"/>
    </source>
</evidence>
<dbReference type="OrthoDB" id="262125at2"/>